<dbReference type="PROSITE" id="PS50075">
    <property type="entry name" value="CARRIER"/>
    <property type="match status" value="1"/>
</dbReference>
<comment type="caution">
    <text evidence="5">The sequence shown here is derived from an EMBL/GenBank/DDBJ whole genome shotgun (WGS) entry which is preliminary data.</text>
</comment>
<feature type="region of interest" description="Disordered" evidence="3">
    <location>
        <begin position="1"/>
        <end position="21"/>
    </location>
</feature>
<dbReference type="EMBL" id="RBDY01000009">
    <property type="protein sequence ID" value="RKN22890.1"/>
    <property type="molecule type" value="Genomic_DNA"/>
</dbReference>
<dbReference type="GO" id="GO:0031177">
    <property type="term" value="F:phosphopantetheine binding"/>
    <property type="evidence" value="ECO:0007669"/>
    <property type="project" value="InterPro"/>
</dbReference>
<evidence type="ECO:0000259" key="4">
    <source>
        <dbReference type="PROSITE" id="PS50075"/>
    </source>
</evidence>
<gene>
    <name evidence="6" type="ORF">D7318_15245</name>
    <name evidence="5" type="ORF">D7319_13310</name>
</gene>
<evidence type="ECO:0000313" key="8">
    <source>
        <dbReference type="Proteomes" id="UP000275024"/>
    </source>
</evidence>
<dbReference type="Proteomes" id="UP000268652">
    <property type="component" value="Unassembled WGS sequence"/>
</dbReference>
<reference evidence="7 8" key="1">
    <citation type="submission" date="2018-09" db="EMBL/GenBank/DDBJ databases">
        <title>Streptomyces sp. nov. DS1-2, an endophytic actinomycete isolated from roots of Dendrobium scabrilingue.</title>
        <authorList>
            <person name="Kuncharoen N."/>
            <person name="Kudo T."/>
            <person name="Ohkuma M."/>
            <person name="Yuki M."/>
            <person name="Tanasupawat S."/>
        </authorList>
    </citation>
    <scope>NUCLEOTIDE SEQUENCE [LARGE SCALE GENOMIC DNA]</scope>
    <source>
        <strain evidence="5 8">AZ1-7</strain>
        <strain evidence="6 7">DS1-2</strain>
    </source>
</reference>
<dbReference type="GO" id="GO:0017000">
    <property type="term" value="P:antibiotic biosynthetic process"/>
    <property type="evidence" value="ECO:0007669"/>
    <property type="project" value="UniProtKB-ARBA"/>
</dbReference>
<dbReference type="PROSITE" id="PS00012">
    <property type="entry name" value="PHOSPHOPANTETHEINE"/>
    <property type="match status" value="1"/>
</dbReference>
<feature type="domain" description="Carrier" evidence="4">
    <location>
        <begin position="19"/>
        <end position="93"/>
    </location>
</feature>
<evidence type="ECO:0000256" key="1">
    <source>
        <dbReference type="ARBA" id="ARBA00022450"/>
    </source>
</evidence>
<evidence type="ECO:0000313" key="6">
    <source>
        <dbReference type="EMBL" id="RKN22890.1"/>
    </source>
</evidence>
<proteinExistence type="predicted"/>
<dbReference type="SUPFAM" id="SSF47336">
    <property type="entry name" value="ACP-like"/>
    <property type="match status" value="1"/>
</dbReference>
<sequence>MPPPSPGPATAAATHRKEPDVTGDLTRILTDDLKLPADRLTDDASLDDAGFDSLAVVELSVLLTDRYGIDISDSDIWDAATLGQLDLLIITRRSGR</sequence>
<evidence type="ECO:0000313" key="5">
    <source>
        <dbReference type="EMBL" id="RKN09094.1"/>
    </source>
</evidence>
<evidence type="ECO:0000256" key="2">
    <source>
        <dbReference type="ARBA" id="ARBA00022553"/>
    </source>
</evidence>
<accession>A0A3A9WI29</accession>
<keyword evidence="7" id="KW-1185">Reference proteome</keyword>
<protein>
    <submittedName>
        <fullName evidence="5">Acyl carrier protein</fullName>
    </submittedName>
</protein>
<keyword evidence="2" id="KW-0597">Phosphoprotein</keyword>
<evidence type="ECO:0000256" key="3">
    <source>
        <dbReference type="SAM" id="MobiDB-lite"/>
    </source>
</evidence>
<dbReference type="Proteomes" id="UP000275024">
    <property type="component" value="Unassembled WGS sequence"/>
</dbReference>
<dbReference type="InterPro" id="IPR020806">
    <property type="entry name" value="PKS_PP-bd"/>
</dbReference>
<name>A0A3A9WI29_9ACTN</name>
<dbReference type="InterPro" id="IPR009081">
    <property type="entry name" value="PP-bd_ACP"/>
</dbReference>
<dbReference type="InterPro" id="IPR036736">
    <property type="entry name" value="ACP-like_sf"/>
</dbReference>
<dbReference type="Gene3D" id="1.10.1200.10">
    <property type="entry name" value="ACP-like"/>
    <property type="match status" value="1"/>
</dbReference>
<dbReference type="SMART" id="SM00823">
    <property type="entry name" value="PKS_PP"/>
    <property type="match status" value="1"/>
</dbReference>
<dbReference type="InterPro" id="IPR006162">
    <property type="entry name" value="Ppantetheine_attach_site"/>
</dbReference>
<dbReference type="Pfam" id="PF00550">
    <property type="entry name" value="PP-binding"/>
    <property type="match status" value="1"/>
</dbReference>
<dbReference type="OrthoDB" id="4236168at2"/>
<evidence type="ECO:0000313" key="7">
    <source>
        <dbReference type="Proteomes" id="UP000268652"/>
    </source>
</evidence>
<dbReference type="AlphaFoldDB" id="A0A3A9WI29"/>
<dbReference type="EMBL" id="RBDX01000009">
    <property type="protein sequence ID" value="RKN09094.1"/>
    <property type="molecule type" value="Genomic_DNA"/>
</dbReference>
<keyword evidence="1" id="KW-0596">Phosphopantetheine</keyword>
<organism evidence="5 8">
    <name type="scientific">Streptomyces radicis</name>
    <dbReference type="NCBI Taxonomy" id="1750517"/>
    <lineage>
        <taxon>Bacteria</taxon>
        <taxon>Bacillati</taxon>
        <taxon>Actinomycetota</taxon>
        <taxon>Actinomycetes</taxon>
        <taxon>Kitasatosporales</taxon>
        <taxon>Streptomycetaceae</taxon>
        <taxon>Streptomyces</taxon>
    </lineage>
</organism>